<dbReference type="Pfam" id="PF02566">
    <property type="entry name" value="OsmC"/>
    <property type="match status" value="1"/>
</dbReference>
<evidence type="ECO:0000313" key="1">
    <source>
        <dbReference type="EMBL" id="SLN31636.1"/>
    </source>
</evidence>
<proteinExistence type="predicted"/>
<gene>
    <name evidence="1" type="ORF">PEL8287_01484</name>
</gene>
<dbReference type="RefSeq" id="WP_085891720.1">
    <property type="nucleotide sequence ID" value="NZ_FWFL01000003.1"/>
</dbReference>
<dbReference type="EMBL" id="FWFL01000003">
    <property type="protein sequence ID" value="SLN31636.1"/>
    <property type="molecule type" value="Genomic_DNA"/>
</dbReference>
<dbReference type="OrthoDB" id="8114755at2"/>
<dbReference type="InterPro" id="IPR036102">
    <property type="entry name" value="OsmC/Ohrsf"/>
</dbReference>
<dbReference type="PANTHER" id="PTHR35368">
    <property type="entry name" value="HYDROPEROXIDE REDUCTASE"/>
    <property type="match status" value="1"/>
</dbReference>
<evidence type="ECO:0000313" key="2">
    <source>
        <dbReference type="Proteomes" id="UP000193827"/>
    </source>
</evidence>
<dbReference type="InterPro" id="IPR015946">
    <property type="entry name" value="KH_dom-like_a/b"/>
</dbReference>
<sequence length="183" mass="19559">MENLMPANTEDTDRDIRIRTAQAKAVDRMKADPDLARSITSTTGIIQDGLACNIRQGNFTLVSDLGRGMGGDAHGPSPSFYARAAIASCVAMAVKMHAANKGKVFKTVEVTVETDMHDLALFGIGGMSAAPLQTDISIVIDSDEEHGVVANIVDTALARDPWYLALRDKQMVATTLEQITPEG</sequence>
<accession>A0A1Y5S374</accession>
<dbReference type="InterPro" id="IPR003718">
    <property type="entry name" value="OsmC/Ohr_fam"/>
</dbReference>
<protein>
    <submittedName>
        <fullName evidence="1">OsmC-like protein</fullName>
    </submittedName>
</protein>
<dbReference type="Gene3D" id="3.30.300.20">
    <property type="match status" value="1"/>
</dbReference>
<name>A0A1Y5S374_9RHOB</name>
<dbReference type="PANTHER" id="PTHR35368:SF1">
    <property type="entry name" value="HYDROPEROXIDE REDUCTASE"/>
    <property type="match status" value="1"/>
</dbReference>
<organism evidence="1 2">
    <name type="scientific">Roseovarius litorisediminis</name>
    <dbReference type="NCBI Taxonomy" id="1312363"/>
    <lineage>
        <taxon>Bacteria</taxon>
        <taxon>Pseudomonadati</taxon>
        <taxon>Pseudomonadota</taxon>
        <taxon>Alphaproteobacteria</taxon>
        <taxon>Rhodobacterales</taxon>
        <taxon>Roseobacteraceae</taxon>
        <taxon>Roseovarius</taxon>
    </lineage>
</organism>
<reference evidence="1 2" key="1">
    <citation type="submission" date="2017-03" db="EMBL/GenBank/DDBJ databases">
        <authorList>
            <person name="Afonso C.L."/>
            <person name="Miller P.J."/>
            <person name="Scott M.A."/>
            <person name="Spackman E."/>
            <person name="Goraichik I."/>
            <person name="Dimitrov K.M."/>
            <person name="Suarez D.L."/>
            <person name="Swayne D.E."/>
        </authorList>
    </citation>
    <scope>NUCLEOTIDE SEQUENCE [LARGE SCALE GENOMIC DNA]</scope>
    <source>
        <strain evidence="1 2">CECT 8287</strain>
    </source>
</reference>
<keyword evidence="2" id="KW-1185">Reference proteome</keyword>
<dbReference type="AlphaFoldDB" id="A0A1Y5S374"/>
<dbReference type="InterPro" id="IPR052924">
    <property type="entry name" value="OsmC/Ohr_hydroprdx_reductase"/>
</dbReference>
<dbReference type="SUPFAM" id="SSF82784">
    <property type="entry name" value="OsmC-like"/>
    <property type="match status" value="1"/>
</dbReference>
<dbReference type="Proteomes" id="UP000193827">
    <property type="component" value="Unassembled WGS sequence"/>
</dbReference>